<keyword evidence="3" id="KW-0812">Transmembrane</keyword>
<evidence type="ECO:0000259" key="4">
    <source>
        <dbReference type="PROSITE" id="PS50887"/>
    </source>
</evidence>
<keyword evidence="3" id="KW-1133">Transmembrane helix</keyword>
<dbReference type="SUPFAM" id="SSF55073">
    <property type="entry name" value="Nucleotide cyclase"/>
    <property type="match status" value="1"/>
</dbReference>
<dbReference type="InterPro" id="IPR050469">
    <property type="entry name" value="Diguanylate_Cyclase"/>
</dbReference>
<dbReference type="InterPro" id="IPR029787">
    <property type="entry name" value="Nucleotide_cyclase"/>
</dbReference>
<dbReference type="InterPro" id="IPR043128">
    <property type="entry name" value="Rev_trsase/Diguanyl_cyclase"/>
</dbReference>
<name>A0ABZ2RGL6_ECTME</name>
<dbReference type="InterPro" id="IPR000160">
    <property type="entry name" value="GGDEF_dom"/>
</dbReference>
<feature type="transmembrane region" description="Helical" evidence="3">
    <location>
        <begin position="20"/>
        <end position="43"/>
    </location>
</feature>
<comment type="catalytic activity">
    <reaction evidence="2">
        <text>2 GTP = 3',3'-c-di-GMP + 2 diphosphate</text>
        <dbReference type="Rhea" id="RHEA:24898"/>
        <dbReference type="ChEBI" id="CHEBI:33019"/>
        <dbReference type="ChEBI" id="CHEBI:37565"/>
        <dbReference type="ChEBI" id="CHEBI:58805"/>
        <dbReference type="EC" id="2.7.7.65"/>
    </reaction>
</comment>
<keyword evidence="3" id="KW-0472">Membrane</keyword>
<dbReference type="SMART" id="SM00267">
    <property type="entry name" value="GGDEF"/>
    <property type="match status" value="1"/>
</dbReference>
<organism evidence="5 6">
    <name type="scientific">Ectopseudomonas mendocina</name>
    <name type="common">Pseudomonas mendocina</name>
    <dbReference type="NCBI Taxonomy" id="300"/>
    <lineage>
        <taxon>Bacteria</taxon>
        <taxon>Pseudomonadati</taxon>
        <taxon>Pseudomonadota</taxon>
        <taxon>Gammaproteobacteria</taxon>
        <taxon>Pseudomonadales</taxon>
        <taxon>Pseudomonadaceae</taxon>
        <taxon>Ectopseudomonas</taxon>
    </lineage>
</organism>
<feature type="transmembrane region" description="Helical" evidence="3">
    <location>
        <begin position="96"/>
        <end position="115"/>
    </location>
</feature>
<dbReference type="Gene3D" id="3.30.70.270">
    <property type="match status" value="1"/>
</dbReference>
<evidence type="ECO:0000313" key="6">
    <source>
        <dbReference type="Proteomes" id="UP001476583"/>
    </source>
</evidence>
<dbReference type="PANTHER" id="PTHR45138:SF9">
    <property type="entry name" value="DIGUANYLATE CYCLASE DGCM-RELATED"/>
    <property type="match status" value="1"/>
</dbReference>
<reference evidence="5 6" key="1">
    <citation type="submission" date="2024-03" db="EMBL/GenBank/DDBJ databases">
        <title>Complete genome of BD2.</title>
        <authorList>
            <person name="Cao G."/>
        </authorList>
    </citation>
    <scope>NUCLEOTIDE SEQUENCE [LARGE SCALE GENOMIC DNA]</scope>
    <source>
        <strain evidence="5 6">BD2</strain>
    </source>
</reference>
<feature type="domain" description="GGDEF" evidence="4">
    <location>
        <begin position="347"/>
        <end position="479"/>
    </location>
</feature>
<feature type="transmembrane region" description="Helical" evidence="3">
    <location>
        <begin position="283"/>
        <end position="302"/>
    </location>
</feature>
<evidence type="ECO:0000256" key="3">
    <source>
        <dbReference type="SAM" id="Phobius"/>
    </source>
</evidence>
<keyword evidence="5" id="KW-0548">Nucleotidyltransferase</keyword>
<dbReference type="CDD" id="cd01949">
    <property type="entry name" value="GGDEF"/>
    <property type="match status" value="1"/>
</dbReference>
<dbReference type="Proteomes" id="UP001476583">
    <property type="component" value="Chromosome"/>
</dbReference>
<dbReference type="EC" id="2.7.7.65" evidence="1"/>
<dbReference type="Pfam" id="PF00990">
    <property type="entry name" value="GGDEF"/>
    <property type="match status" value="1"/>
</dbReference>
<dbReference type="NCBIfam" id="TIGR00254">
    <property type="entry name" value="GGDEF"/>
    <property type="match status" value="1"/>
</dbReference>
<evidence type="ECO:0000313" key="5">
    <source>
        <dbReference type="EMBL" id="WXL26159.1"/>
    </source>
</evidence>
<feature type="transmembrane region" description="Helical" evidence="3">
    <location>
        <begin position="213"/>
        <end position="234"/>
    </location>
</feature>
<accession>A0ABZ2RGL6</accession>
<keyword evidence="5" id="KW-0808">Transferase</keyword>
<gene>
    <name evidence="5" type="ORF">WG219_01335</name>
</gene>
<feature type="transmembrane region" description="Helical" evidence="3">
    <location>
        <begin position="131"/>
        <end position="153"/>
    </location>
</feature>
<dbReference type="PANTHER" id="PTHR45138">
    <property type="entry name" value="REGULATORY COMPONENTS OF SENSORY TRANSDUCTION SYSTEM"/>
    <property type="match status" value="1"/>
</dbReference>
<protein>
    <recommendedName>
        <fullName evidence="1">diguanylate cyclase</fullName>
        <ecNumber evidence="1">2.7.7.65</ecNumber>
    </recommendedName>
</protein>
<feature type="transmembrane region" description="Helical" evidence="3">
    <location>
        <begin position="246"/>
        <end position="271"/>
    </location>
</feature>
<dbReference type="GO" id="GO:0052621">
    <property type="term" value="F:diguanylate cyclase activity"/>
    <property type="evidence" value="ECO:0007669"/>
    <property type="project" value="UniProtKB-EC"/>
</dbReference>
<dbReference type="EMBL" id="CP148074">
    <property type="protein sequence ID" value="WXL26159.1"/>
    <property type="molecule type" value="Genomic_DNA"/>
</dbReference>
<evidence type="ECO:0000256" key="2">
    <source>
        <dbReference type="ARBA" id="ARBA00034247"/>
    </source>
</evidence>
<dbReference type="PROSITE" id="PS50887">
    <property type="entry name" value="GGDEF"/>
    <property type="match status" value="1"/>
</dbReference>
<evidence type="ECO:0000256" key="1">
    <source>
        <dbReference type="ARBA" id="ARBA00012528"/>
    </source>
</evidence>
<sequence length="479" mass="51919">MSAYKNINEALETPQPTESALSHLWGALVVAAVVFAACLFGILTRPLDFLAAFWPANAILLGLLVRCPHLATPAGWGAALVGYLSADLLTGGGLEMTLWMTAANLFGVVAGYLIFRRLSVEDRKLQRPQSVLFMFAICVVVAACSGVVGAGITPFYFGHEVSMGVLIWFSTELVNSLVVLPVILTAPSWALAALNPARSIRRWRLEWRRGVPLLALLVSLAASFYIGGPGAIAFPVPALLWCALSYSLFSTVLLTMAVSTSYLIAVAFIGDAMHVGSDITSTVSIRMGVTFLVLGPMMVASINSVREELLRTLDHAANHDALTGCLLRAPFMARSEARIAQQKQRGMSAAMLMLDIDHFKSINDRYGHPMGDQALLAFSSAIKPLLRKRDLLGRLGGEEFAVLMTSVTFEETMAIAQRLCDEVRKQKVTLDVGDTISMTVSIGVCWQQRADLPLRQMLINSDKALYQAKSTGRNKVVSL</sequence>
<proteinExistence type="predicted"/>
<keyword evidence="6" id="KW-1185">Reference proteome</keyword>
<feature type="transmembrane region" description="Helical" evidence="3">
    <location>
        <begin position="173"/>
        <end position="192"/>
    </location>
</feature>